<name>A0A6G1L1J7_9PEZI</name>
<sequence>MSLPNPTTNVPRLTSRPQRHARSPSQSPVRQALVYDPLLSDLTPTRTLHVFADQHHSGLSTSTKYDSAIYHGLEGASPSERALGTRAARTCLTLRAWCHELERWEWPGTFDLPEPAKTRLRTTGVGERDMFMVPTSDGDEEEHWGSLAARTVQAYDRRVDEICRDLDTTDVEELKEYVLAAHHASGGSRDDSFHGLGPISDLRQLDDFTAIVTATILQALPFVSRIHMLLDSWTIRLSILRQTPQYLRDLKYVRMDLNQGWAAIASSYPASRSAATFTPDMMHELQDAIQQQVKSLAQRLDGFLDELEGSAETLPGSWIEEFEDLEAAYVDWVVQAERRIIENEWRSTAANHEESERAARLESERVLTGGSLERMSSDSYAREIPSFDADALVSPSSRSTSVVSMLPHDERESVEPYVDAHASLYEGEAAEAEKAGILQQSAQTHVCEVQDRSSLHNGHMPITTDFDEHSAEPPPLVGYNGSADVFNASPPLPPATESIGQEQTPPDSVAKMRAVFLSGELEQPKSLRAQVKSPVRPFERATNAFTQLFRRDKTPELGRSSSTLSDGNRRVSRRSKARESQEIDPGTAFNAEGNGETTERGEQDTRQSSHGKPKRESWRMSNGSQQLEDRDNLRGIEHEHMPGGIKTQSRNEDLMHRARPLYTPEEDSEGEERQMSMVDRPRPETYKPTRLEPQSPPQTSGHHQELEYPADWPLASPPATQPPSPRKEGRMSHSVAGDEEYLSEDDFSLGPAVDCQPSIELHNDKETDDERLYSELEIKTPRALRTNDFDRLFVHSLPAVTGAEENAANESARPRRSEARRHKKLREPPVGEAMLLDTFLLSSKEHRNKRASMSSLSAWEGRARDTGIMEGRAPVSAAIRHNKNDPMEAESVGPWGVGPQWVPSKPNSSGALPQQDPRPKSMPAMAPGSLKLKIPGSNDDSATVNPAVGAENVKPGHISRASVTSIDSVPRSQVKTIELLRRRSEVFQSGSQASSPRAENSNPFSPVDQHDSFTVMPYKGLVTFPSPPPPGRKSSQMSPVSPIAECDFDRIPPPTSRFTAAPVDVQARNSIEEAPSSPYMETDDSPAHLHLHSAKRRGPGAASKARTPLKDAGDVFDRHVSEVLERLPSQSIRFKSGPGVETPEPAGRTPELHSHRGTRPKTTRGGPRSEGSITIAPAEASSRKSESEVKLYHLTQADSDQPIKLFVRIVGEGERVMVRVGGGWQDLADFLRQFATHHGSRTASGSALEVITTDSSAPGSRKVSSSAVPGTKTPGHHTATETPPAKAPVPRPMSRSDAKRDHDDDWLSQPQPVFSMGDDSRPTTADGSPASFHLGSRPGTADSAKRPASATGRRVVLDEHKSRWVDDMIEKARMSAEKSKEERLKYFGDLGRVGGTRRLVFRATSGADGSEEKKG</sequence>
<feature type="compositionally biased region" description="Basic and acidic residues" evidence="4">
    <location>
        <begin position="597"/>
        <end position="607"/>
    </location>
</feature>
<reference evidence="6" key="1">
    <citation type="journal article" date="2020" name="Stud. Mycol.">
        <title>101 Dothideomycetes genomes: a test case for predicting lifestyles and emergence of pathogens.</title>
        <authorList>
            <person name="Haridas S."/>
            <person name="Albert R."/>
            <person name="Binder M."/>
            <person name="Bloem J."/>
            <person name="Labutti K."/>
            <person name="Salamov A."/>
            <person name="Andreopoulos B."/>
            <person name="Baker S."/>
            <person name="Barry K."/>
            <person name="Bills G."/>
            <person name="Bluhm B."/>
            <person name="Cannon C."/>
            <person name="Castanera R."/>
            <person name="Culley D."/>
            <person name="Daum C."/>
            <person name="Ezra D."/>
            <person name="Gonzalez J."/>
            <person name="Henrissat B."/>
            <person name="Kuo A."/>
            <person name="Liang C."/>
            <person name="Lipzen A."/>
            <person name="Lutzoni F."/>
            <person name="Magnuson J."/>
            <person name="Mondo S."/>
            <person name="Nolan M."/>
            <person name="Ohm R."/>
            <person name="Pangilinan J."/>
            <person name="Park H.-J."/>
            <person name="Ramirez L."/>
            <person name="Alfaro M."/>
            <person name="Sun H."/>
            <person name="Tritt A."/>
            <person name="Yoshinaga Y."/>
            <person name="Zwiers L.-H."/>
            <person name="Turgeon B."/>
            <person name="Goodwin S."/>
            <person name="Spatafora J."/>
            <person name="Crous P."/>
            <person name="Grigoriev I."/>
        </authorList>
    </citation>
    <scope>NUCLEOTIDE SEQUENCE</scope>
    <source>
        <strain evidence="6">CBS 116005</strain>
    </source>
</reference>
<evidence type="ECO:0000313" key="6">
    <source>
        <dbReference type="EMBL" id="KAF2766114.1"/>
    </source>
</evidence>
<evidence type="ECO:0000313" key="7">
    <source>
        <dbReference type="Proteomes" id="UP000799436"/>
    </source>
</evidence>
<feature type="domain" description="GAR" evidence="5">
    <location>
        <begin position="1157"/>
        <end position="1238"/>
    </location>
</feature>
<dbReference type="InterPro" id="IPR003108">
    <property type="entry name" value="GAR_dom"/>
</dbReference>
<proteinExistence type="predicted"/>
<protein>
    <recommendedName>
        <fullName evidence="5">GAR domain-containing protein</fullName>
    </recommendedName>
</protein>
<dbReference type="Proteomes" id="UP000799436">
    <property type="component" value="Unassembled WGS sequence"/>
</dbReference>
<dbReference type="EMBL" id="ML995877">
    <property type="protein sequence ID" value="KAF2766114.1"/>
    <property type="molecule type" value="Genomic_DNA"/>
</dbReference>
<gene>
    <name evidence="6" type="ORF">EJ03DRAFT_330390</name>
</gene>
<feature type="region of interest" description="Disordered" evidence="4">
    <location>
        <begin position="801"/>
        <end position="829"/>
    </location>
</feature>
<feature type="compositionally biased region" description="Pro residues" evidence="4">
    <location>
        <begin position="715"/>
        <end position="724"/>
    </location>
</feature>
<dbReference type="OrthoDB" id="5409589at2759"/>
<dbReference type="PROSITE" id="PS51460">
    <property type="entry name" value="GAR"/>
    <property type="match status" value="1"/>
</dbReference>
<dbReference type="InterPro" id="IPR036534">
    <property type="entry name" value="GAR_dom_sf"/>
</dbReference>
<feature type="region of interest" description="Disordered" evidence="4">
    <location>
        <begin position="986"/>
        <end position="1068"/>
    </location>
</feature>
<dbReference type="GO" id="GO:0005856">
    <property type="term" value="C:cytoskeleton"/>
    <property type="evidence" value="ECO:0007669"/>
    <property type="project" value="UniProtKB-SubCell"/>
</dbReference>
<evidence type="ECO:0000256" key="2">
    <source>
        <dbReference type="ARBA" id="ARBA00022490"/>
    </source>
</evidence>
<keyword evidence="3" id="KW-0206">Cytoskeleton</keyword>
<dbReference type="SUPFAM" id="SSF143575">
    <property type="entry name" value="GAS2 domain-like"/>
    <property type="match status" value="1"/>
</dbReference>
<feature type="region of interest" description="Disordered" evidence="4">
    <location>
        <begin position="546"/>
        <end position="768"/>
    </location>
</feature>
<dbReference type="Gene3D" id="3.30.920.20">
    <property type="entry name" value="Gas2-like domain"/>
    <property type="match status" value="1"/>
</dbReference>
<feature type="compositionally biased region" description="Basic and acidic residues" evidence="4">
    <location>
        <begin position="627"/>
        <end position="641"/>
    </location>
</feature>
<keyword evidence="7" id="KW-1185">Reference proteome</keyword>
<feature type="compositionally biased region" description="Polar residues" evidence="4">
    <location>
        <begin position="1252"/>
        <end position="1268"/>
    </location>
</feature>
<evidence type="ECO:0000256" key="3">
    <source>
        <dbReference type="ARBA" id="ARBA00023212"/>
    </source>
</evidence>
<organism evidence="6 7">
    <name type="scientific">Teratosphaeria nubilosa</name>
    <dbReference type="NCBI Taxonomy" id="161662"/>
    <lineage>
        <taxon>Eukaryota</taxon>
        <taxon>Fungi</taxon>
        <taxon>Dikarya</taxon>
        <taxon>Ascomycota</taxon>
        <taxon>Pezizomycotina</taxon>
        <taxon>Dothideomycetes</taxon>
        <taxon>Dothideomycetidae</taxon>
        <taxon>Mycosphaerellales</taxon>
        <taxon>Teratosphaeriaceae</taxon>
        <taxon>Teratosphaeria</taxon>
    </lineage>
</organism>
<evidence type="ECO:0000256" key="1">
    <source>
        <dbReference type="ARBA" id="ARBA00004245"/>
    </source>
</evidence>
<comment type="subcellular location">
    <subcellularLocation>
        <location evidence="1">Cytoplasm</location>
        <location evidence="1">Cytoskeleton</location>
    </subcellularLocation>
</comment>
<feature type="compositionally biased region" description="Polar residues" evidence="4">
    <location>
        <begin position="1"/>
        <end position="16"/>
    </location>
</feature>
<dbReference type="Pfam" id="PF02187">
    <property type="entry name" value="GAS2"/>
    <property type="match status" value="1"/>
</dbReference>
<accession>A0A6G1L1J7</accession>
<evidence type="ECO:0000256" key="4">
    <source>
        <dbReference type="SAM" id="MobiDB-lite"/>
    </source>
</evidence>
<feature type="region of interest" description="Disordered" evidence="4">
    <location>
        <begin position="1"/>
        <end position="28"/>
    </location>
</feature>
<evidence type="ECO:0000259" key="5">
    <source>
        <dbReference type="PROSITE" id="PS51460"/>
    </source>
</evidence>
<feature type="compositionally biased region" description="Polar residues" evidence="4">
    <location>
        <begin position="986"/>
        <end position="1004"/>
    </location>
</feature>
<feature type="region of interest" description="Disordered" evidence="4">
    <location>
        <begin position="1127"/>
        <end position="1186"/>
    </location>
</feature>
<feature type="region of interest" description="Disordered" evidence="4">
    <location>
        <begin position="883"/>
        <end position="959"/>
    </location>
</feature>
<feature type="compositionally biased region" description="Basic and acidic residues" evidence="4">
    <location>
        <begin position="1294"/>
        <end position="1305"/>
    </location>
</feature>
<feature type="region of interest" description="Disordered" evidence="4">
    <location>
        <begin position="1093"/>
        <end position="1112"/>
    </location>
</feature>
<keyword evidence="2" id="KW-0963">Cytoplasm</keyword>
<feature type="compositionally biased region" description="Acidic residues" evidence="4">
    <location>
        <begin position="737"/>
        <end position="747"/>
    </location>
</feature>
<feature type="compositionally biased region" description="Basic and acidic residues" evidence="4">
    <location>
        <begin position="671"/>
        <end position="690"/>
    </location>
</feature>
<feature type="region of interest" description="Disordered" evidence="4">
    <location>
        <begin position="1239"/>
        <end position="1355"/>
    </location>
</feature>
<dbReference type="GO" id="GO:0008017">
    <property type="term" value="F:microtubule binding"/>
    <property type="evidence" value="ECO:0007669"/>
    <property type="project" value="InterPro"/>
</dbReference>